<evidence type="ECO:0000313" key="6">
    <source>
        <dbReference type="EMBL" id="RHN57679.1"/>
    </source>
</evidence>
<dbReference type="PaxDb" id="3880-AET00372"/>
<feature type="chain" id="PRO_5014485670" evidence="3">
    <location>
        <begin position="25"/>
        <end position="115"/>
    </location>
</feature>
<reference evidence="7" key="3">
    <citation type="submission" date="2015-04" db="UniProtKB">
        <authorList>
            <consortium name="EnsemblPlants"/>
        </authorList>
    </citation>
    <scope>IDENTIFICATION</scope>
    <source>
        <strain evidence="7">cv. Jemalong A17</strain>
    </source>
</reference>
<dbReference type="EMBL" id="PSQE01000005">
    <property type="protein sequence ID" value="RHN57679.1"/>
    <property type="molecule type" value="Genomic_DNA"/>
</dbReference>
<protein>
    <submittedName>
        <fullName evidence="5">Cysteine proteinase inhibitor</fullName>
    </submittedName>
    <submittedName>
        <fullName evidence="6">Putative Cystatin domain-containing protein</fullName>
    </submittedName>
</protein>
<keyword evidence="2" id="KW-0789">Thiol protease inhibitor</keyword>
<dbReference type="InterPro" id="IPR046350">
    <property type="entry name" value="Cystatin_sf"/>
</dbReference>
<dbReference type="Gene3D" id="3.10.450.10">
    <property type="match status" value="1"/>
</dbReference>
<feature type="signal peptide" evidence="3">
    <location>
        <begin position="1"/>
        <end position="24"/>
    </location>
</feature>
<evidence type="ECO:0000313" key="5">
    <source>
        <dbReference type="EMBL" id="AET00372.1"/>
    </source>
</evidence>
<dbReference type="Pfam" id="PF16845">
    <property type="entry name" value="SQAPI"/>
    <property type="match status" value="1"/>
</dbReference>
<gene>
    <name evidence="7" type="primary">11425836</name>
    <name evidence="5" type="ordered locus">MTR_5g091280</name>
    <name evidence="6" type="ORF">MtrunA17_Chr5g0443061</name>
</gene>
<dbReference type="GO" id="GO:0004869">
    <property type="term" value="F:cysteine-type endopeptidase inhibitor activity"/>
    <property type="evidence" value="ECO:0007669"/>
    <property type="project" value="UniProtKB-KW"/>
</dbReference>
<evidence type="ECO:0000256" key="2">
    <source>
        <dbReference type="ARBA" id="ARBA00022704"/>
    </source>
</evidence>
<reference evidence="5 8" key="2">
    <citation type="journal article" date="2014" name="BMC Genomics">
        <title>An improved genome release (version Mt4.0) for the model legume Medicago truncatula.</title>
        <authorList>
            <person name="Tang H."/>
            <person name="Krishnakumar V."/>
            <person name="Bidwell S."/>
            <person name="Rosen B."/>
            <person name="Chan A."/>
            <person name="Zhou S."/>
            <person name="Gentzbittel L."/>
            <person name="Childs K.L."/>
            <person name="Yandell M."/>
            <person name="Gundlach H."/>
            <person name="Mayer K.F."/>
            <person name="Schwartz D.C."/>
            <person name="Town C.D."/>
        </authorList>
    </citation>
    <scope>GENOME REANNOTATION</scope>
    <source>
        <strain evidence="7 8">cv. Jemalong A17</strain>
    </source>
</reference>
<dbReference type="Proteomes" id="UP000002051">
    <property type="component" value="Chromosome 5"/>
</dbReference>
<dbReference type="EnsemblPlants" id="AET00372">
    <property type="protein sequence ID" value="AET00372"/>
    <property type="gene ID" value="MTR_5g091280"/>
</dbReference>
<evidence type="ECO:0000256" key="3">
    <source>
        <dbReference type="SAM" id="SignalP"/>
    </source>
</evidence>
<keyword evidence="1" id="KW-0646">Protease inhibitor</keyword>
<dbReference type="PANTHER" id="PTHR47364:SF2">
    <property type="entry name" value="CYSTEINE PROTEINASE INHIBITOR 5"/>
    <property type="match status" value="1"/>
</dbReference>
<accession>G7KD44</accession>
<evidence type="ECO:0000259" key="4">
    <source>
        <dbReference type="SMART" id="SM00043"/>
    </source>
</evidence>
<dbReference type="EMBL" id="CM001221">
    <property type="protein sequence ID" value="AET00372.1"/>
    <property type="molecule type" value="Genomic_DNA"/>
</dbReference>
<dbReference type="CDD" id="cd00042">
    <property type="entry name" value="CY"/>
    <property type="match status" value="1"/>
</dbReference>
<dbReference type="KEGG" id="mtr:11425836"/>
<evidence type="ECO:0000313" key="8">
    <source>
        <dbReference type="Proteomes" id="UP000002051"/>
    </source>
</evidence>
<keyword evidence="3" id="KW-0732">Signal</keyword>
<reference evidence="6" key="5">
    <citation type="journal article" date="2018" name="Nat. Plants">
        <title>Whole-genome landscape of Medicago truncatula symbiotic genes.</title>
        <authorList>
            <person name="Pecrix Y."/>
            <person name="Gamas P."/>
            <person name="Carrere S."/>
        </authorList>
    </citation>
    <scope>NUCLEOTIDE SEQUENCE</scope>
    <source>
        <tissue evidence="6">Leaves</tissue>
    </source>
</reference>
<dbReference type="AlphaFoldDB" id="G7KD44"/>
<dbReference type="PANTHER" id="PTHR47364">
    <property type="entry name" value="CYSTEINE PROTEINASE INHIBITOR 5"/>
    <property type="match status" value="1"/>
</dbReference>
<reference evidence="5 8" key="1">
    <citation type="journal article" date="2011" name="Nature">
        <title>The Medicago genome provides insight into the evolution of rhizobial symbioses.</title>
        <authorList>
            <person name="Young N.D."/>
            <person name="Debelle F."/>
            <person name="Oldroyd G.E."/>
            <person name="Geurts R."/>
            <person name="Cannon S.B."/>
            <person name="Udvardi M.K."/>
            <person name="Benedito V.A."/>
            <person name="Mayer K.F."/>
            <person name="Gouzy J."/>
            <person name="Schoof H."/>
            <person name="Van de Peer Y."/>
            <person name="Proost S."/>
            <person name="Cook D.R."/>
            <person name="Meyers B.C."/>
            <person name="Spannagl M."/>
            <person name="Cheung F."/>
            <person name="De Mita S."/>
            <person name="Krishnakumar V."/>
            <person name="Gundlach H."/>
            <person name="Zhou S."/>
            <person name="Mudge J."/>
            <person name="Bharti A.K."/>
            <person name="Murray J.D."/>
            <person name="Naoumkina M.A."/>
            <person name="Rosen B."/>
            <person name="Silverstein K.A."/>
            <person name="Tang H."/>
            <person name="Rombauts S."/>
            <person name="Zhao P.X."/>
            <person name="Zhou P."/>
            <person name="Barbe V."/>
            <person name="Bardou P."/>
            <person name="Bechner M."/>
            <person name="Bellec A."/>
            <person name="Berger A."/>
            <person name="Berges H."/>
            <person name="Bidwell S."/>
            <person name="Bisseling T."/>
            <person name="Choisne N."/>
            <person name="Couloux A."/>
            <person name="Denny R."/>
            <person name="Deshpande S."/>
            <person name="Dai X."/>
            <person name="Doyle J.J."/>
            <person name="Dudez A.M."/>
            <person name="Farmer A.D."/>
            <person name="Fouteau S."/>
            <person name="Franken C."/>
            <person name="Gibelin C."/>
            <person name="Gish J."/>
            <person name="Goldstein S."/>
            <person name="Gonzalez A.J."/>
            <person name="Green P.J."/>
            <person name="Hallab A."/>
            <person name="Hartog M."/>
            <person name="Hua A."/>
            <person name="Humphray S.J."/>
            <person name="Jeong D.H."/>
            <person name="Jing Y."/>
            <person name="Jocker A."/>
            <person name="Kenton S.M."/>
            <person name="Kim D.J."/>
            <person name="Klee K."/>
            <person name="Lai H."/>
            <person name="Lang C."/>
            <person name="Lin S."/>
            <person name="Macmil S.L."/>
            <person name="Magdelenat G."/>
            <person name="Matthews L."/>
            <person name="McCorrison J."/>
            <person name="Monaghan E.L."/>
            <person name="Mun J.H."/>
            <person name="Najar F.Z."/>
            <person name="Nicholson C."/>
            <person name="Noirot C."/>
            <person name="O'Bleness M."/>
            <person name="Paule C.R."/>
            <person name="Poulain J."/>
            <person name="Prion F."/>
            <person name="Qin B."/>
            <person name="Qu C."/>
            <person name="Retzel E.F."/>
            <person name="Riddle C."/>
            <person name="Sallet E."/>
            <person name="Samain S."/>
            <person name="Samson N."/>
            <person name="Sanders I."/>
            <person name="Saurat O."/>
            <person name="Scarpelli C."/>
            <person name="Schiex T."/>
            <person name="Segurens B."/>
            <person name="Severin A.J."/>
            <person name="Sherrier D.J."/>
            <person name="Shi R."/>
            <person name="Sims S."/>
            <person name="Singer S.R."/>
            <person name="Sinharoy S."/>
            <person name="Sterck L."/>
            <person name="Viollet A."/>
            <person name="Wang B.B."/>
            <person name="Wang K."/>
            <person name="Wang M."/>
            <person name="Wang X."/>
            <person name="Warfsmann J."/>
            <person name="Weissenbach J."/>
            <person name="White D.D."/>
            <person name="White J.D."/>
            <person name="Wiley G.B."/>
            <person name="Wincker P."/>
            <person name="Xing Y."/>
            <person name="Yang L."/>
            <person name="Yao Z."/>
            <person name="Ying F."/>
            <person name="Zhai J."/>
            <person name="Zhou L."/>
            <person name="Zuber A."/>
            <person name="Denarie J."/>
            <person name="Dixon R.A."/>
            <person name="May G.D."/>
            <person name="Schwartz D.C."/>
            <person name="Rogers J."/>
            <person name="Quetier F."/>
            <person name="Town C.D."/>
            <person name="Roe B.A."/>
        </authorList>
    </citation>
    <scope>NUCLEOTIDE SEQUENCE [LARGE SCALE GENOMIC DNA]</scope>
    <source>
        <strain evidence="5">A17</strain>
        <strain evidence="7 8">cv. Jemalong A17</strain>
    </source>
</reference>
<evidence type="ECO:0000256" key="1">
    <source>
        <dbReference type="ARBA" id="ARBA00022690"/>
    </source>
</evidence>
<evidence type="ECO:0000313" key="7">
    <source>
        <dbReference type="EnsemblPlants" id="AET00372"/>
    </source>
</evidence>
<sequence length="115" mass="12851">MKLQSLVFILIVLLALSIINQAITSSDWGPVDINDPHVVDIAKFAVTAYNKRNTVGKLAFEKVISGESQNVINGTNYRLTLSARQIITVQKYRAIVLEKPLVHFRNLVSFELINA</sequence>
<reference evidence="9" key="4">
    <citation type="journal article" date="2018" name="Nat. Plants">
        <title>Whole-genome landscape of Medicago truncatula symbiotic genes.</title>
        <authorList>
            <person name="Pecrix Y."/>
            <person name="Staton S.E."/>
            <person name="Sallet E."/>
            <person name="Lelandais-Briere C."/>
            <person name="Moreau S."/>
            <person name="Carrere S."/>
            <person name="Blein T."/>
            <person name="Jardinaud M.F."/>
            <person name="Latrasse D."/>
            <person name="Zouine M."/>
            <person name="Zahm M."/>
            <person name="Kreplak J."/>
            <person name="Mayjonade B."/>
            <person name="Satge C."/>
            <person name="Perez M."/>
            <person name="Cauet S."/>
            <person name="Marande W."/>
            <person name="Chantry-Darmon C."/>
            <person name="Lopez-Roques C."/>
            <person name="Bouchez O."/>
            <person name="Berard A."/>
            <person name="Debelle F."/>
            <person name="Munos S."/>
            <person name="Bendahmane A."/>
            <person name="Berges H."/>
            <person name="Niebel A."/>
            <person name="Buitink J."/>
            <person name="Frugier F."/>
            <person name="Benhamed M."/>
            <person name="Crespi M."/>
            <person name="Gouzy J."/>
            <person name="Gamas P."/>
        </authorList>
    </citation>
    <scope>NUCLEOTIDE SEQUENCE [LARGE SCALE GENOMIC DNA]</scope>
    <source>
        <strain evidence="9">cv. Jemalong A17</strain>
    </source>
</reference>
<organism evidence="5 8">
    <name type="scientific">Medicago truncatula</name>
    <name type="common">Barrel medic</name>
    <name type="synonym">Medicago tribuloides</name>
    <dbReference type="NCBI Taxonomy" id="3880"/>
    <lineage>
        <taxon>Eukaryota</taxon>
        <taxon>Viridiplantae</taxon>
        <taxon>Streptophyta</taxon>
        <taxon>Embryophyta</taxon>
        <taxon>Tracheophyta</taxon>
        <taxon>Spermatophyta</taxon>
        <taxon>Magnoliopsida</taxon>
        <taxon>eudicotyledons</taxon>
        <taxon>Gunneridae</taxon>
        <taxon>Pentapetalae</taxon>
        <taxon>rosids</taxon>
        <taxon>fabids</taxon>
        <taxon>Fabales</taxon>
        <taxon>Fabaceae</taxon>
        <taxon>Papilionoideae</taxon>
        <taxon>50 kb inversion clade</taxon>
        <taxon>NPAAA clade</taxon>
        <taxon>Hologalegina</taxon>
        <taxon>IRL clade</taxon>
        <taxon>Trifolieae</taxon>
        <taxon>Medicago</taxon>
    </lineage>
</organism>
<dbReference type="SMART" id="SM00043">
    <property type="entry name" value="CY"/>
    <property type="match status" value="1"/>
</dbReference>
<keyword evidence="8" id="KW-1185">Reference proteome</keyword>
<dbReference type="InterPro" id="IPR000010">
    <property type="entry name" value="Cystatin_dom"/>
</dbReference>
<feature type="domain" description="Cystatin" evidence="4">
    <location>
        <begin position="23"/>
        <end position="113"/>
    </location>
</feature>
<proteinExistence type="predicted"/>
<dbReference type="HOGENOM" id="CLU_113093_5_0_1"/>
<dbReference type="STRING" id="3880.G7KD44"/>
<dbReference type="SUPFAM" id="SSF54403">
    <property type="entry name" value="Cystatin/monellin"/>
    <property type="match status" value="1"/>
</dbReference>
<evidence type="ECO:0000313" key="9">
    <source>
        <dbReference type="Proteomes" id="UP000265566"/>
    </source>
</evidence>
<name>G7KD44_MEDTR</name>
<dbReference type="Gramene" id="rna33258">
    <property type="protein sequence ID" value="RHN57679.1"/>
    <property type="gene ID" value="gene33258"/>
</dbReference>
<dbReference type="OrthoDB" id="2016588at2759"/>
<dbReference type="Proteomes" id="UP000265566">
    <property type="component" value="Chromosome 5"/>
</dbReference>